<dbReference type="EMBL" id="JAKIKS010000143">
    <property type="protein sequence ID" value="MCL1127293.1"/>
    <property type="molecule type" value="Genomic_DNA"/>
</dbReference>
<dbReference type="Pfam" id="PF26363">
    <property type="entry name" value="Phospholipase-like"/>
    <property type="match status" value="1"/>
</dbReference>
<accession>A0ABT0LHX0</accession>
<sequence>MVSPVLSGIVSPQPNHEPLIQIENPSLFNPQSQSTLSGLKQIQSQTESSDSLSLGQLHTPMGGQYSAGNLISTLGRGPGNILRVCGEPLTHYARQQWASEPTEASILNNDRVLGKALNASAFAIGSLLTATGNVLNGAVGAAAGVICLAETLLTRVFYACQGHDMSVNARMPQQALPDNRVQEAYHESRLCAFIHRQLPINSKFLPTNSTESSTLPPNHRIAELDEIPEKWRHAFNPDTGIITPDTWSGISPGVYIDENKLPATLKLVFHGIIDAPSGRASVTNSLFSDSFMRTSAEIAADFNRHLGDTQSPLNIKLVGHSLGGGAVEYAGAMTGIATSAYNSAGLSALSRSEIGIDRINNADITNINTQGDWVSQTMLRKLPIMPRAQIGAKQFIFKESLTRTKDAHMPEAMSDGLKERLPQSSTGRVIK</sequence>
<dbReference type="RefSeq" id="WP_248942686.1">
    <property type="nucleotide sequence ID" value="NZ_JAKIKS010000143.1"/>
</dbReference>
<protein>
    <recommendedName>
        <fullName evidence="4">Fungal lipase-like domain-containing protein</fullName>
    </recommendedName>
</protein>
<evidence type="ECO:0008006" key="4">
    <source>
        <dbReference type="Google" id="ProtNLM"/>
    </source>
</evidence>
<reference evidence="2 3" key="1">
    <citation type="submission" date="2022-01" db="EMBL/GenBank/DDBJ databases">
        <title>Whole genome-based taxonomy of the Shewanellaceae.</title>
        <authorList>
            <person name="Martin-Rodriguez A.J."/>
        </authorList>
    </citation>
    <scope>NUCLEOTIDE SEQUENCE [LARGE SCALE GENOMIC DNA]</scope>
    <source>
        <strain evidence="2 3">DSM 17177</strain>
    </source>
</reference>
<dbReference type="Proteomes" id="UP001203423">
    <property type="component" value="Unassembled WGS sequence"/>
</dbReference>
<dbReference type="SUPFAM" id="SSF53474">
    <property type="entry name" value="alpha/beta-Hydrolases"/>
    <property type="match status" value="1"/>
</dbReference>
<organism evidence="2 3">
    <name type="scientific">Shewanella surugensis</name>
    <dbReference type="NCBI Taxonomy" id="212020"/>
    <lineage>
        <taxon>Bacteria</taxon>
        <taxon>Pseudomonadati</taxon>
        <taxon>Pseudomonadota</taxon>
        <taxon>Gammaproteobacteria</taxon>
        <taxon>Alteromonadales</taxon>
        <taxon>Shewanellaceae</taxon>
        <taxon>Shewanella</taxon>
    </lineage>
</organism>
<dbReference type="InterPro" id="IPR029058">
    <property type="entry name" value="AB_hydrolase_fold"/>
</dbReference>
<gene>
    <name evidence="2" type="ORF">L2764_23150</name>
</gene>
<evidence type="ECO:0000313" key="2">
    <source>
        <dbReference type="EMBL" id="MCL1127293.1"/>
    </source>
</evidence>
<evidence type="ECO:0000313" key="3">
    <source>
        <dbReference type="Proteomes" id="UP001203423"/>
    </source>
</evidence>
<feature type="region of interest" description="Disordered" evidence="1">
    <location>
        <begin position="409"/>
        <end position="431"/>
    </location>
</feature>
<evidence type="ECO:0000256" key="1">
    <source>
        <dbReference type="SAM" id="MobiDB-lite"/>
    </source>
</evidence>
<comment type="caution">
    <text evidence="2">The sequence shown here is derived from an EMBL/GenBank/DDBJ whole genome shotgun (WGS) entry which is preliminary data.</text>
</comment>
<keyword evidence="3" id="KW-1185">Reference proteome</keyword>
<proteinExistence type="predicted"/>
<feature type="compositionally biased region" description="Polar residues" evidence="1">
    <location>
        <begin position="422"/>
        <end position="431"/>
    </location>
</feature>
<name>A0ABT0LHX0_9GAMM</name>